<evidence type="ECO:0000313" key="11">
    <source>
        <dbReference type="Proteomes" id="UP000663852"/>
    </source>
</evidence>
<feature type="domain" description="G-protein coupled receptors family 1 profile" evidence="9">
    <location>
        <begin position="80"/>
        <end position="346"/>
    </location>
</feature>
<evidence type="ECO:0000256" key="6">
    <source>
        <dbReference type="ARBA" id="ARBA00023170"/>
    </source>
</evidence>
<dbReference type="Pfam" id="PF00001">
    <property type="entry name" value="7tm_1"/>
    <property type="match status" value="1"/>
</dbReference>
<accession>A0A815NUQ1</accession>
<dbReference type="GO" id="GO:0005886">
    <property type="term" value="C:plasma membrane"/>
    <property type="evidence" value="ECO:0007669"/>
    <property type="project" value="TreeGrafter"/>
</dbReference>
<dbReference type="AlphaFoldDB" id="A0A815NUQ1"/>
<dbReference type="PANTHER" id="PTHR24243:SF230">
    <property type="entry name" value="G-PROTEIN COUPLED RECEPTORS FAMILY 1 PROFILE DOMAIN-CONTAINING PROTEIN"/>
    <property type="match status" value="1"/>
</dbReference>
<keyword evidence="4" id="KW-0297">G-protein coupled receptor</keyword>
<organism evidence="10 11">
    <name type="scientific">Adineta ricciae</name>
    <name type="common">Rotifer</name>
    <dbReference type="NCBI Taxonomy" id="249248"/>
    <lineage>
        <taxon>Eukaryota</taxon>
        <taxon>Metazoa</taxon>
        <taxon>Spiralia</taxon>
        <taxon>Gnathifera</taxon>
        <taxon>Rotifera</taxon>
        <taxon>Eurotatoria</taxon>
        <taxon>Bdelloidea</taxon>
        <taxon>Adinetida</taxon>
        <taxon>Adinetidae</taxon>
        <taxon>Adineta</taxon>
    </lineage>
</organism>
<dbReference type="SUPFAM" id="SSF81321">
    <property type="entry name" value="Family A G protein-coupled receptor-like"/>
    <property type="match status" value="1"/>
</dbReference>
<evidence type="ECO:0000256" key="5">
    <source>
        <dbReference type="ARBA" id="ARBA00023136"/>
    </source>
</evidence>
<comment type="subcellular location">
    <subcellularLocation>
        <location evidence="1">Membrane</location>
        <topology evidence="1">Multi-pass membrane protein</topology>
    </subcellularLocation>
</comment>
<reference evidence="10" key="1">
    <citation type="submission" date="2021-02" db="EMBL/GenBank/DDBJ databases">
        <authorList>
            <person name="Nowell W R."/>
        </authorList>
    </citation>
    <scope>NUCLEOTIDE SEQUENCE</scope>
</reference>
<keyword evidence="2 8" id="KW-0812">Transmembrane</keyword>
<dbReference type="OrthoDB" id="9990906at2759"/>
<dbReference type="EMBL" id="CAJNOJ010000414">
    <property type="protein sequence ID" value="CAF1439501.1"/>
    <property type="molecule type" value="Genomic_DNA"/>
</dbReference>
<evidence type="ECO:0000256" key="3">
    <source>
        <dbReference type="ARBA" id="ARBA00022989"/>
    </source>
</evidence>
<evidence type="ECO:0000259" key="9">
    <source>
        <dbReference type="PROSITE" id="PS50262"/>
    </source>
</evidence>
<dbReference type="InterPro" id="IPR000276">
    <property type="entry name" value="GPCR_Rhodpsn"/>
</dbReference>
<evidence type="ECO:0000256" key="7">
    <source>
        <dbReference type="ARBA" id="ARBA00023224"/>
    </source>
</evidence>
<dbReference type="PANTHER" id="PTHR24243">
    <property type="entry name" value="G-PROTEIN COUPLED RECEPTOR"/>
    <property type="match status" value="1"/>
</dbReference>
<keyword evidence="5 8" id="KW-0472">Membrane</keyword>
<keyword evidence="7" id="KW-0807">Transducer</keyword>
<comment type="caution">
    <text evidence="10">The sequence shown here is derived from an EMBL/GenBank/DDBJ whole genome shotgun (WGS) entry which is preliminary data.</text>
</comment>
<name>A0A815NUQ1_ADIRI</name>
<proteinExistence type="predicted"/>
<feature type="transmembrane region" description="Helical" evidence="8">
    <location>
        <begin position="68"/>
        <end position="88"/>
    </location>
</feature>
<protein>
    <recommendedName>
        <fullName evidence="9">G-protein coupled receptors family 1 profile domain-containing protein</fullName>
    </recommendedName>
</protein>
<dbReference type="Proteomes" id="UP000663852">
    <property type="component" value="Unassembled WGS sequence"/>
</dbReference>
<dbReference type="PROSITE" id="PS50262">
    <property type="entry name" value="G_PROTEIN_RECEP_F1_2"/>
    <property type="match status" value="1"/>
</dbReference>
<evidence type="ECO:0000256" key="8">
    <source>
        <dbReference type="SAM" id="Phobius"/>
    </source>
</evidence>
<dbReference type="PRINTS" id="PR00237">
    <property type="entry name" value="GPCRRHODOPSN"/>
</dbReference>
<evidence type="ECO:0000256" key="2">
    <source>
        <dbReference type="ARBA" id="ARBA00022692"/>
    </source>
</evidence>
<sequence length="423" mass="49610">MTASTYLVISLIIGRVKSLLPIFLHIEHESFSDSSKYIPMANLTSMTSNYTSLLSTESNPIQFFFTHIYLLLLVIAGCIGNGFVIIIFGQRALRTTIGTTMSVYPFLFYMAISDTMYLSVLFCLWLTNYINILHRPIICQSSLYLTYVCNFINAYYTVAFTAQRLFAVTQPIRVSYVLSWYRSRCLALCIVLIACLIYSYIPFIVGIVGGYCYSYERFRKLNAIMDIIDCLIVFLIPYMMIITMNAIILISLRRMRNNQHQLLFQTNNCQLKKFHVLTRCKASRSMTKLLLTVSTSYLIVCAPYACIHTWRLLSNDERFQTKFFKQMEHYFHLIYHISFAMNFYIYIFFGSKFRRELRRFLIKCQIKMSHYFETINVYDNDTSINPTNSLNYEQFQLIRHPTTSSIRTTGSFTIGYRWKQPQL</sequence>
<feature type="transmembrane region" description="Helical" evidence="8">
    <location>
        <begin position="185"/>
        <end position="211"/>
    </location>
</feature>
<feature type="transmembrane region" description="Helical" evidence="8">
    <location>
        <begin position="231"/>
        <end position="252"/>
    </location>
</feature>
<evidence type="ECO:0000313" key="10">
    <source>
        <dbReference type="EMBL" id="CAF1439501.1"/>
    </source>
</evidence>
<feature type="transmembrane region" description="Helical" evidence="8">
    <location>
        <begin position="330"/>
        <end position="349"/>
    </location>
</feature>
<keyword evidence="3 8" id="KW-1133">Transmembrane helix</keyword>
<dbReference type="GO" id="GO:0004930">
    <property type="term" value="F:G protein-coupled receptor activity"/>
    <property type="evidence" value="ECO:0007669"/>
    <property type="project" value="UniProtKB-KW"/>
</dbReference>
<evidence type="ECO:0000256" key="4">
    <source>
        <dbReference type="ARBA" id="ARBA00023040"/>
    </source>
</evidence>
<dbReference type="Gene3D" id="1.20.1070.10">
    <property type="entry name" value="Rhodopsin 7-helix transmembrane proteins"/>
    <property type="match status" value="1"/>
</dbReference>
<gene>
    <name evidence="10" type="ORF">EDS130_LOCUS38767</name>
</gene>
<feature type="transmembrane region" description="Helical" evidence="8">
    <location>
        <begin position="108"/>
        <end position="127"/>
    </location>
</feature>
<evidence type="ECO:0000256" key="1">
    <source>
        <dbReference type="ARBA" id="ARBA00004141"/>
    </source>
</evidence>
<feature type="transmembrane region" description="Helical" evidence="8">
    <location>
        <begin position="289"/>
        <end position="310"/>
    </location>
</feature>
<feature type="transmembrane region" description="Helical" evidence="8">
    <location>
        <begin position="6"/>
        <end position="26"/>
    </location>
</feature>
<keyword evidence="6" id="KW-0675">Receptor</keyword>
<dbReference type="InterPro" id="IPR017452">
    <property type="entry name" value="GPCR_Rhodpsn_7TM"/>
</dbReference>